<sequence length="124" mass="14389">MADTIEYFESPSEHNVYKKGSFVHCSVNDMPDPHGHQVIANLYKEYSNGMPIYAVKTWLASSLDDEDKNEEFDAYLDPNLPPGRYFVQIDVEGQENKDRVRSRTFGVCQDNRVRFEQIDSPYCK</sequence>
<organism evidence="1">
    <name type="scientific">Lichtheimia ramosa</name>
    <dbReference type="NCBI Taxonomy" id="688394"/>
    <lineage>
        <taxon>Eukaryota</taxon>
        <taxon>Fungi</taxon>
        <taxon>Fungi incertae sedis</taxon>
        <taxon>Mucoromycota</taxon>
        <taxon>Mucoromycotina</taxon>
        <taxon>Mucoromycetes</taxon>
        <taxon>Mucorales</taxon>
        <taxon>Lichtheimiaceae</taxon>
        <taxon>Lichtheimia</taxon>
    </lineage>
</organism>
<dbReference type="AlphaFoldDB" id="A0A077X4D4"/>
<name>A0A077X4D4_9FUNG</name>
<evidence type="ECO:0000313" key="1">
    <source>
        <dbReference type="EMBL" id="CDS13882.1"/>
    </source>
</evidence>
<dbReference type="EMBL" id="LK023385">
    <property type="protein sequence ID" value="CDS13882.1"/>
    <property type="molecule type" value="Genomic_DNA"/>
</dbReference>
<protein>
    <submittedName>
        <fullName evidence="1">Uncharacterized protein</fullName>
    </submittedName>
</protein>
<proteinExistence type="predicted"/>
<gene>
    <name evidence="1" type="ORF">LRAMOSA06056</name>
</gene>
<accession>A0A077X4D4</accession>
<reference evidence="1" key="1">
    <citation type="journal article" date="2014" name="Genome Announc.">
        <title>De novo whole-genome sequence and genome annotation of Lichtheimia ramosa.</title>
        <authorList>
            <person name="Linde J."/>
            <person name="Schwartze V."/>
            <person name="Binder U."/>
            <person name="Lass-Florl C."/>
            <person name="Voigt K."/>
            <person name="Horn F."/>
        </authorList>
    </citation>
    <scope>NUCLEOTIDE SEQUENCE</scope>
    <source>
        <strain evidence="1">JMRC FSU:6197</strain>
    </source>
</reference>
<dbReference type="OrthoDB" id="10460756at2759"/>